<feature type="domain" description="AHC1 N-terminal" evidence="3">
    <location>
        <begin position="52"/>
        <end position="130"/>
    </location>
</feature>
<dbReference type="EMBL" id="JBEVYD010000010">
    <property type="protein sequence ID" value="KAL3230026.1"/>
    <property type="molecule type" value="Genomic_DNA"/>
</dbReference>
<feature type="domain" description="AHC1-like C2H2 zinc-finger" evidence="2">
    <location>
        <begin position="252"/>
        <end position="343"/>
    </location>
</feature>
<dbReference type="InterPro" id="IPR058707">
    <property type="entry name" value="AHC1_N"/>
</dbReference>
<dbReference type="Pfam" id="PF25910">
    <property type="entry name" value="AHC1_N"/>
    <property type="match status" value="1"/>
</dbReference>
<evidence type="ECO:0000259" key="3">
    <source>
        <dbReference type="Pfam" id="PF25910"/>
    </source>
</evidence>
<feature type="domain" description="AHC1 C-terminal" evidence="4">
    <location>
        <begin position="377"/>
        <end position="403"/>
    </location>
</feature>
<dbReference type="Proteomes" id="UP001623330">
    <property type="component" value="Unassembled WGS sequence"/>
</dbReference>
<feature type="compositionally biased region" description="Basic and acidic residues" evidence="1">
    <location>
        <begin position="503"/>
        <end position="515"/>
    </location>
</feature>
<dbReference type="InterPro" id="IPR058708">
    <property type="entry name" value="AHC1_C"/>
</dbReference>
<comment type="caution">
    <text evidence="5">The sequence shown here is derived from an EMBL/GenBank/DDBJ whole genome shotgun (WGS) entry which is preliminary data.</text>
</comment>
<dbReference type="InterPro" id="IPR058706">
    <property type="entry name" value="zf-C2H2_AHC1-like"/>
</dbReference>
<name>A0ABR4NPN9_9SACH</name>
<feature type="region of interest" description="Disordered" evidence="1">
    <location>
        <begin position="151"/>
        <end position="172"/>
    </location>
</feature>
<proteinExistence type="predicted"/>
<evidence type="ECO:0000313" key="5">
    <source>
        <dbReference type="EMBL" id="KAL3230026.1"/>
    </source>
</evidence>
<feature type="compositionally biased region" description="Polar residues" evidence="1">
    <location>
        <begin position="542"/>
        <end position="551"/>
    </location>
</feature>
<evidence type="ECO:0000256" key="1">
    <source>
        <dbReference type="SAM" id="MobiDB-lite"/>
    </source>
</evidence>
<protein>
    <submittedName>
        <fullName evidence="5">Protein AHC1</fullName>
    </submittedName>
</protein>
<dbReference type="Pfam" id="PF25909">
    <property type="entry name" value="zf-C2H2_AHC1"/>
    <property type="match status" value="1"/>
</dbReference>
<keyword evidence="6" id="KW-1185">Reference proteome</keyword>
<feature type="region of interest" description="Disordered" evidence="1">
    <location>
        <begin position="348"/>
        <end position="368"/>
    </location>
</feature>
<feature type="region of interest" description="Disordered" evidence="1">
    <location>
        <begin position="411"/>
        <end position="551"/>
    </location>
</feature>
<feature type="region of interest" description="Disordered" evidence="1">
    <location>
        <begin position="1"/>
        <end position="51"/>
    </location>
</feature>
<sequence length="551" mass="61787">MSANYYQVATPKSPHDLISSEEEHGVDISAQGTERNSQSASNGLSSGLLGTSGDSEDIERIKYEMAKSEILDKLNLQLQINHKNIDNIRQEMNIVDAQITLLDKIHKDRDLKDKIEDNYKVKTEKKKQEILDRKAREEMMLGGYDYNTSIASSSTRGPPSASGSIGGGHHYHTRSKSNGHLVEFSNLRPVESLPNGAIAQKGTKGPAEKIPDKCVPGTNQNFSFTTNFNPAQLYAHHKRNYSSTCLTSNSGVVGRNENNEAIFRRYDGILIIITCSSCGRRGFTSAQGIVNHCRLKHSKTYNSQPLAVLNNQILLPEEKQDPKVIEEFKKANVLPEKEYLPSITNTILNQERRAPSPKQSTQKHVTIKSVDPKEIKHLEKMYGEQNDDFRDLIQMVNDAPKDLKIVLEQKSDHEDEDDEGIDDNLNNNPGFELNDMGPSEDEKSYTPSSASDAGSSPGQTSEIPDQEEQKPTTAEVEKPRRNLRKRKHDDDDNDVTTHRRILRERAKPAEKKVRPDVIALSDIPPEDKRSGHYNLRAKSKLRSSSGNLELD</sequence>
<evidence type="ECO:0000259" key="2">
    <source>
        <dbReference type="Pfam" id="PF25909"/>
    </source>
</evidence>
<dbReference type="Pfam" id="PF25911">
    <property type="entry name" value="AHC1_C"/>
    <property type="match status" value="1"/>
</dbReference>
<reference evidence="5 6" key="1">
    <citation type="submission" date="2024-05" db="EMBL/GenBank/DDBJ databases">
        <title>Long read based assembly of the Candida bracarensis genome reveals expanded adhesin content.</title>
        <authorList>
            <person name="Marcet-Houben M."/>
            <person name="Ksiezopolska E."/>
            <person name="Gabaldon T."/>
        </authorList>
    </citation>
    <scope>NUCLEOTIDE SEQUENCE [LARGE SCALE GENOMIC DNA]</scope>
    <source>
        <strain evidence="5 6">CBM6</strain>
    </source>
</reference>
<feature type="compositionally biased region" description="Low complexity" evidence="1">
    <location>
        <begin position="37"/>
        <end position="51"/>
    </location>
</feature>
<evidence type="ECO:0000313" key="6">
    <source>
        <dbReference type="Proteomes" id="UP001623330"/>
    </source>
</evidence>
<evidence type="ECO:0000259" key="4">
    <source>
        <dbReference type="Pfam" id="PF25911"/>
    </source>
</evidence>
<organism evidence="5 6">
    <name type="scientific">Nakaseomyces bracarensis</name>
    <dbReference type="NCBI Taxonomy" id="273131"/>
    <lineage>
        <taxon>Eukaryota</taxon>
        <taxon>Fungi</taxon>
        <taxon>Dikarya</taxon>
        <taxon>Ascomycota</taxon>
        <taxon>Saccharomycotina</taxon>
        <taxon>Saccharomycetes</taxon>
        <taxon>Saccharomycetales</taxon>
        <taxon>Saccharomycetaceae</taxon>
        <taxon>Nakaseomyces</taxon>
    </lineage>
</organism>
<gene>
    <name evidence="5" type="ORF">RNJ44_01389</name>
</gene>
<feature type="compositionally biased region" description="Basic and acidic residues" evidence="1">
    <location>
        <begin position="467"/>
        <end position="480"/>
    </location>
</feature>
<accession>A0ABR4NPN9</accession>
<feature type="compositionally biased region" description="Low complexity" evidence="1">
    <location>
        <begin position="447"/>
        <end position="458"/>
    </location>
</feature>